<dbReference type="InterPro" id="IPR029063">
    <property type="entry name" value="SAM-dependent_MTases_sf"/>
</dbReference>
<sequence length="151" mass="15994">MLRHVQRGSTVVDVGWCGARPRGAAAAGRLGSDHVGSYAVFFAAKVGPRGTVHCFEPQRKLAQIAVANAVINGFSDVIRVHNAALSYTPAKAHMAVRVPGGKINSRKAKRAKAKPRFFNYGGVSLGKAGEAVKVVTLDSFKLKDVSLIKLA</sequence>
<evidence type="ECO:0000313" key="2">
    <source>
        <dbReference type="Proteomes" id="UP000054498"/>
    </source>
</evidence>
<accession>A0A0D2ITB6</accession>
<keyword evidence="2" id="KW-1185">Reference proteome</keyword>
<proteinExistence type="predicted"/>
<dbReference type="NCBIfam" id="TIGR01444">
    <property type="entry name" value="fkbM_fam"/>
    <property type="match status" value="1"/>
</dbReference>
<dbReference type="GeneID" id="25734471"/>
<dbReference type="EMBL" id="KK106872">
    <property type="protein sequence ID" value="KIY91277.1"/>
    <property type="molecule type" value="Genomic_DNA"/>
</dbReference>
<dbReference type="AlphaFoldDB" id="A0A0D2ITB6"/>
<reference evidence="1 2" key="1">
    <citation type="journal article" date="2013" name="BMC Genomics">
        <title>Reconstruction of the lipid metabolism for the microalga Monoraphidium neglectum from its genome sequence reveals characteristics suitable for biofuel production.</title>
        <authorList>
            <person name="Bogen C."/>
            <person name="Al-Dilaimi A."/>
            <person name="Albersmeier A."/>
            <person name="Wichmann J."/>
            <person name="Grundmann M."/>
            <person name="Rupp O."/>
            <person name="Lauersen K.J."/>
            <person name="Blifernez-Klassen O."/>
            <person name="Kalinowski J."/>
            <person name="Goesmann A."/>
            <person name="Mussgnug J.H."/>
            <person name="Kruse O."/>
        </authorList>
    </citation>
    <scope>NUCLEOTIDE SEQUENCE [LARGE SCALE GENOMIC DNA]</scope>
    <source>
        <strain evidence="1 2">SAG 48.87</strain>
    </source>
</reference>
<dbReference type="Proteomes" id="UP000054498">
    <property type="component" value="Unassembled WGS sequence"/>
</dbReference>
<protein>
    <submittedName>
        <fullName evidence="1">Uncharacterized protein</fullName>
    </submittedName>
</protein>
<dbReference type="Gene3D" id="3.40.50.150">
    <property type="entry name" value="Vaccinia Virus protein VP39"/>
    <property type="match status" value="1"/>
</dbReference>
<dbReference type="SUPFAM" id="SSF53335">
    <property type="entry name" value="S-adenosyl-L-methionine-dependent methyltransferases"/>
    <property type="match status" value="1"/>
</dbReference>
<name>A0A0D2ITB6_9CHLO</name>
<dbReference type="KEGG" id="mng:MNEG_16687"/>
<organism evidence="1 2">
    <name type="scientific">Monoraphidium neglectum</name>
    <dbReference type="NCBI Taxonomy" id="145388"/>
    <lineage>
        <taxon>Eukaryota</taxon>
        <taxon>Viridiplantae</taxon>
        <taxon>Chlorophyta</taxon>
        <taxon>core chlorophytes</taxon>
        <taxon>Chlorophyceae</taxon>
        <taxon>CS clade</taxon>
        <taxon>Sphaeropleales</taxon>
        <taxon>Selenastraceae</taxon>
        <taxon>Monoraphidium</taxon>
    </lineage>
</organism>
<dbReference type="InterPro" id="IPR006342">
    <property type="entry name" value="FkbM_mtfrase"/>
</dbReference>
<evidence type="ECO:0000313" key="1">
    <source>
        <dbReference type="EMBL" id="KIY91277.1"/>
    </source>
</evidence>
<dbReference type="OrthoDB" id="543564at2759"/>
<gene>
    <name evidence="1" type="ORF">MNEG_16687</name>
</gene>
<dbReference type="RefSeq" id="XP_013890297.1">
    <property type="nucleotide sequence ID" value="XM_014034843.1"/>
</dbReference>